<organism evidence="6 7">
    <name type="scientific">Dyadobacter jejuensis</name>
    <dbReference type="NCBI Taxonomy" id="1082580"/>
    <lineage>
        <taxon>Bacteria</taxon>
        <taxon>Pseudomonadati</taxon>
        <taxon>Bacteroidota</taxon>
        <taxon>Cytophagia</taxon>
        <taxon>Cytophagales</taxon>
        <taxon>Spirosomataceae</taxon>
        <taxon>Dyadobacter</taxon>
    </lineage>
</organism>
<protein>
    <submittedName>
        <fullName evidence="6">RNA polymerase sigma-70 factor (ECF subfamily)</fullName>
    </submittedName>
</protein>
<keyword evidence="7" id="KW-1185">Reference proteome</keyword>
<evidence type="ECO:0000256" key="3">
    <source>
        <dbReference type="ARBA" id="ARBA00023082"/>
    </source>
</evidence>
<dbReference type="InterPro" id="IPR007627">
    <property type="entry name" value="RNA_pol_sigma70_r2"/>
</dbReference>
<dbReference type="SUPFAM" id="SSF88946">
    <property type="entry name" value="Sigma2 domain of RNA polymerase sigma factors"/>
    <property type="match status" value="1"/>
</dbReference>
<dbReference type="AlphaFoldDB" id="A0A316AE52"/>
<dbReference type="GO" id="GO:0003677">
    <property type="term" value="F:DNA binding"/>
    <property type="evidence" value="ECO:0007669"/>
    <property type="project" value="InterPro"/>
</dbReference>
<evidence type="ECO:0000313" key="6">
    <source>
        <dbReference type="EMBL" id="PWJ55548.1"/>
    </source>
</evidence>
<feature type="domain" description="HTH luxR-type" evidence="5">
    <location>
        <begin position="140"/>
        <end position="197"/>
    </location>
</feature>
<dbReference type="PANTHER" id="PTHR43133">
    <property type="entry name" value="RNA POLYMERASE ECF-TYPE SIGMA FACTO"/>
    <property type="match status" value="1"/>
</dbReference>
<dbReference type="InterPro" id="IPR036388">
    <property type="entry name" value="WH-like_DNA-bd_sf"/>
</dbReference>
<dbReference type="InterPro" id="IPR014284">
    <property type="entry name" value="RNA_pol_sigma-70_dom"/>
</dbReference>
<dbReference type="Pfam" id="PF08281">
    <property type="entry name" value="Sigma70_r4_2"/>
    <property type="match status" value="1"/>
</dbReference>
<dbReference type="OrthoDB" id="679904at2"/>
<dbReference type="SUPFAM" id="SSF88659">
    <property type="entry name" value="Sigma3 and sigma4 domains of RNA polymerase sigma factors"/>
    <property type="match status" value="1"/>
</dbReference>
<dbReference type="InterPro" id="IPR000792">
    <property type="entry name" value="Tscrpt_reg_LuxR_C"/>
</dbReference>
<reference evidence="6 7" key="1">
    <citation type="submission" date="2018-03" db="EMBL/GenBank/DDBJ databases">
        <title>Genomic Encyclopedia of Archaeal and Bacterial Type Strains, Phase II (KMG-II): from individual species to whole genera.</title>
        <authorList>
            <person name="Goeker M."/>
        </authorList>
    </citation>
    <scope>NUCLEOTIDE SEQUENCE [LARGE SCALE GENOMIC DNA]</scope>
    <source>
        <strain evidence="6 7">DSM 100346</strain>
    </source>
</reference>
<dbReference type="GO" id="GO:0016987">
    <property type="term" value="F:sigma factor activity"/>
    <property type="evidence" value="ECO:0007669"/>
    <property type="project" value="UniProtKB-KW"/>
</dbReference>
<evidence type="ECO:0000256" key="1">
    <source>
        <dbReference type="ARBA" id="ARBA00010641"/>
    </source>
</evidence>
<dbReference type="Proteomes" id="UP000245880">
    <property type="component" value="Unassembled WGS sequence"/>
</dbReference>
<dbReference type="EMBL" id="QGDT01000013">
    <property type="protein sequence ID" value="PWJ55548.1"/>
    <property type="molecule type" value="Genomic_DNA"/>
</dbReference>
<keyword evidence="2" id="KW-0805">Transcription regulation</keyword>
<dbReference type="InterPro" id="IPR013249">
    <property type="entry name" value="RNA_pol_sigma70_r4_t2"/>
</dbReference>
<accession>A0A316AE52</accession>
<keyword evidence="4" id="KW-0804">Transcription</keyword>
<sequence length="202" mass="23483">MEYKYRYGAFSKTGDSTLWQMVREDDNQEAFAELHRRYAERLHAQACLKLGNSILAEDLVQDLFVSLWVHRQDIRIEKSLPIYLFAALKNRIISQHRKEMYRKASSIEELNPEILIRQSANLVDDWILFEEVQKKYNTALEMLPEKSKAVFELSRSGLPNKEIAQLLGLAEKTVEFHITKSIRILKVKMGELSTILIALLMG</sequence>
<dbReference type="PANTHER" id="PTHR43133:SF46">
    <property type="entry name" value="RNA POLYMERASE SIGMA-70 FACTOR ECF SUBFAMILY"/>
    <property type="match status" value="1"/>
</dbReference>
<keyword evidence="3" id="KW-0731">Sigma factor</keyword>
<evidence type="ECO:0000259" key="5">
    <source>
        <dbReference type="SMART" id="SM00421"/>
    </source>
</evidence>
<proteinExistence type="inferred from homology"/>
<comment type="similarity">
    <text evidence="1">Belongs to the sigma-70 factor family. ECF subfamily.</text>
</comment>
<dbReference type="InterPro" id="IPR013324">
    <property type="entry name" value="RNA_pol_sigma_r3/r4-like"/>
</dbReference>
<evidence type="ECO:0000313" key="7">
    <source>
        <dbReference type="Proteomes" id="UP000245880"/>
    </source>
</evidence>
<dbReference type="Pfam" id="PF04542">
    <property type="entry name" value="Sigma70_r2"/>
    <property type="match status" value="1"/>
</dbReference>
<comment type="caution">
    <text evidence="6">The sequence shown here is derived from an EMBL/GenBank/DDBJ whole genome shotgun (WGS) entry which is preliminary data.</text>
</comment>
<gene>
    <name evidence="6" type="ORF">CLV98_11324</name>
</gene>
<evidence type="ECO:0000256" key="2">
    <source>
        <dbReference type="ARBA" id="ARBA00023015"/>
    </source>
</evidence>
<dbReference type="RefSeq" id="WP_109676981.1">
    <property type="nucleotide sequence ID" value="NZ_QGDT01000013.1"/>
</dbReference>
<dbReference type="GO" id="GO:0006352">
    <property type="term" value="P:DNA-templated transcription initiation"/>
    <property type="evidence" value="ECO:0007669"/>
    <property type="project" value="InterPro"/>
</dbReference>
<dbReference type="Gene3D" id="1.10.1740.10">
    <property type="match status" value="1"/>
</dbReference>
<dbReference type="PRINTS" id="PR00038">
    <property type="entry name" value="HTHLUXR"/>
</dbReference>
<dbReference type="Gene3D" id="1.10.10.10">
    <property type="entry name" value="Winged helix-like DNA-binding domain superfamily/Winged helix DNA-binding domain"/>
    <property type="match status" value="1"/>
</dbReference>
<dbReference type="InterPro" id="IPR013325">
    <property type="entry name" value="RNA_pol_sigma_r2"/>
</dbReference>
<dbReference type="SMART" id="SM00421">
    <property type="entry name" value="HTH_LUXR"/>
    <property type="match status" value="1"/>
</dbReference>
<dbReference type="NCBIfam" id="TIGR02937">
    <property type="entry name" value="sigma70-ECF"/>
    <property type="match status" value="1"/>
</dbReference>
<name>A0A316AE52_9BACT</name>
<dbReference type="InterPro" id="IPR039425">
    <property type="entry name" value="RNA_pol_sigma-70-like"/>
</dbReference>
<evidence type="ECO:0000256" key="4">
    <source>
        <dbReference type="ARBA" id="ARBA00023163"/>
    </source>
</evidence>